<dbReference type="OrthoDB" id="1305444at2759"/>
<sequence length="68" mass="7969">MKTLHRNHIREANQVADILAKSPSMSGNNIFYYSFQHLSKGVKGPFQLDKWQLPSIRRRFDKAIFFTS</sequence>
<proteinExistence type="predicted"/>
<evidence type="ECO:0000313" key="1">
    <source>
        <dbReference type="EMBL" id="KAG5598175.1"/>
    </source>
</evidence>
<name>A0A9J5YEA0_SOLCO</name>
<gene>
    <name evidence="1" type="ORF">H5410_029545</name>
</gene>
<evidence type="ECO:0000313" key="2">
    <source>
        <dbReference type="Proteomes" id="UP000824120"/>
    </source>
</evidence>
<keyword evidence="2" id="KW-1185">Reference proteome</keyword>
<dbReference type="AlphaFoldDB" id="A0A9J5YEA0"/>
<comment type="caution">
    <text evidence="1">The sequence shown here is derived from an EMBL/GenBank/DDBJ whole genome shotgun (WGS) entry which is preliminary data.</text>
</comment>
<accession>A0A9J5YEA0</accession>
<protein>
    <submittedName>
        <fullName evidence="1">Uncharacterized protein</fullName>
    </submittedName>
</protein>
<organism evidence="1 2">
    <name type="scientific">Solanum commersonii</name>
    <name type="common">Commerson's wild potato</name>
    <name type="synonym">Commerson's nightshade</name>
    <dbReference type="NCBI Taxonomy" id="4109"/>
    <lineage>
        <taxon>Eukaryota</taxon>
        <taxon>Viridiplantae</taxon>
        <taxon>Streptophyta</taxon>
        <taxon>Embryophyta</taxon>
        <taxon>Tracheophyta</taxon>
        <taxon>Spermatophyta</taxon>
        <taxon>Magnoliopsida</taxon>
        <taxon>eudicotyledons</taxon>
        <taxon>Gunneridae</taxon>
        <taxon>Pentapetalae</taxon>
        <taxon>asterids</taxon>
        <taxon>lamiids</taxon>
        <taxon>Solanales</taxon>
        <taxon>Solanaceae</taxon>
        <taxon>Solanoideae</taxon>
        <taxon>Solaneae</taxon>
        <taxon>Solanum</taxon>
    </lineage>
</organism>
<dbReference type="EMBL" id="JACXVP010000006">
    <property type="protein sequence ID" value="KAG5598175.1"/>
    <property type="molecule type" value="Genomic_DNA"/>
</dbReference>
<dbReference type="Proteomes" id="UP000824120">
    <property type="component" value="Chromosome 6"/>
</dbReference>
<reference evidence="1 2" key="1">
    <citation type="submission" date="2020-09" db="EMBL/GenBank/DDBJ databases">
        <title>De no assembly of potato wild relative species, Solanum commersonii.</title>
        <authorList>
            <person name="Cho K."/>
        </authorList>
    </citation>
    <scope>NUCLEOTIDE SEQUENCE [LARGE SCALE GENOMIC DNA]</scope>
    <source>
        <strain evidence="1">LZ3.2</strain>
        <tissue evidence="1">Leaf</tissue>
    </source>
</reference>